<organism evidence="2 3">
    <name type="scientific">Paenibacillus alvei</name>
    <name type="common">Bacillus alvei</name>
    <dbReference type="NCBI Taxonomy" id="44250"/>
    <lineage>
        <taxon>Bacteria</taxon>
        <taxon>Bacillati</taxon>
        <taxon>Bacillota</taxon>
        <taxon>Bacilli</taxon>
        <taxon>Bacillales</taxon>
        <taxon>Paenibacillaceae</taxon>
        <taxon>Paenibacillus</taxon>
    </lineage>
</organism>
<sequence>MTKHSKIRMALLIAILILILAALFMYGSTYQEKPAVTPSAAQDDIDKKASSVPSAKTLEDWAQQYKDIKLVDAHNHSASNRAYDWKLDMMWDKYGVDRIVLFGNVSEPSAVGTDKITWKAYQQYPERFIPFASGIHLLEPSGLKAAKDYLEQGYFGLGELAIASTYSEALAHSIWKTEHPMDGILPDLYALCAEYKAPILMHIDPPQGIPMLKLEEASKKYPDTIFIFAHANAYNSPENVRSLLRKHPNVYADFFAGFTAFNPSSAYKLEDFVPIIKEFPDRFLLSTDSGYGLTSEENAIQAMYMLLDALDDPELINKIAFGNIERLIRDQPITRTQLAAVWQLENRTGKKYDTANLSKEEASKLLLAGQPLPGTEDE</sequence>
<keyword evidence="2" id="KW-0378">Hydrolase</keyword>
<evidence type="ECO:0000313" key="2">
    <source>
        <dbReference type="EMBL" id="SYX86232.1"/>
    </source>
</evidence>
<dbReference type="InterPro" id="IPR032466">
    <property type="entry name" value="Metal_Hydrolase"/>
</dbReference>
<evidence type="ECO:0000313" key="3">
    <source>
        <dbReference type="Proteomes" id="UP000304148"/>
    </source>
</evidence>
<feature type="domain" description="Amidohydrolase-related" evidence="1">
    <location>
        <begin position="119"/>
        <end position="328"/>
    </location>
</feature>
<dbReference type="SUPFAM" id="SSF51556">
    <property type="entry name" value="Metallo-dependent hydrolases"/>
    <property type="match status" value="1"/>
</dbReference>
<dbReference type="AlphaFoldDB" id="A0A383RI10"/>
<dbReference type="InterPro" id="IPR006680">
    <property type="entry name" value="Amidohydro-rel"/>
</dbReference>
<accession>A0A383RI10</accession>
<dbReference type="EMBL" id="LS992241">
    <property type="protein sequence ID" value="SYX86232.1"/>
    <property type="molecule type" value="Genomic_DNA"/>
</dbReference>
<protein>
    <submittedName>
        <fullName evidence="2">Amidohydrolase 2</fullName>
    </submittedName>
</protein>
<dbReference type="Pfam" id="PF04909">
    <property type="entry name" value="Amidohydro_2"/>
    <property type="match status" value="1"/>
</dbReference>
<dbReference type="RefSeq" id="WP_232055709.1">
    <property type="nucleotide sequence ID" value="NZ_LS992241.1"/>
</dbReference>
<dbReference type="GO" id="GO:0016787">
    <property type="term" value="F:hydrolase activity"/>
    <property type="evidence" value="ECO:0007669"/>
    <property type="project" value="UniProtKB-KW"/>
</dbReference>
<proteinExistence type="predicted"/>
<reference evidence="3" key="1">
    <citation type="submission" date="2018-08" db="EMBL/GenBank/DDBJ databases">
        <authorList>
            <person name="Chevrot R."/>
        </authorList>
    </citation>
    <scope>NUCLEOTIDE SEQUENCE [LARGE SCALE GENOMIC DNA]</scope>
</reference>
<dbReference type="Gene3D" id="3.20.20.140">
    <property type="entry name" value="Metal-dependent hydrolases"/>
    <property type="match status" value="1"/>
</dbReference>
<gene>
    <name evidence="2" type="ORF">PBLR_14654</name>
</gene>
<evidence type="ECO:0000259" key="1">
    <source>
        <dbReference type="Pfam" id="PF04909"/>
    </source>
</evidence>
<name>A0A383RI10_PAEAL</name>
<dbReference type="Proteomes" id="UP000304148">
    <property type="component" value="Chromosome"/>
</dbReference>